<name>E2AJE1_CAMFO</name>
<proteinExistence type="predicted"/>
<dbReference type="AlphaFoldDB" id="E2AJE1"/>
<evidence type="ECO:0000313" key="3">
    <source>
        <dbReference type="Proteomes" id="UP000000311"/>
    </source>
</evidence>
<dbReference type="STRING" id="104421.E2AJE1"/>
<protein>
    <submittedName>
        <fullName evidence="2">Uncharacterized protein</fullName>
    </submittedName>
</protein>
<feature type="compositionally biased region" description="Polar residues" evidence="1">
    <location>
        <begin position="20"/>
        <end position="34"/>
    </location>
</feature>
<keyword evidence="3" id="KW-1185">Reference proteome</keyword>
<sequence>MRPDEMVVNNSEQRRAAETMSETSEGTATTSVSGKSGYESREELRDLAALLGISDPEDLHQERFRVDRRKLEQMLLGEWRSKLTYLAESRIASIFYRMTCAKIIRPWRQV</sequence>
<feature type="region of interest" description="Disordered" evidence="1">
    <location>
        <begin position="1"/>
        <end position="39"/>
    </location>
</feature>
<accession>E2AJE1</accession>
<reference evidence="2 3" key="1">
    <citation type="journal article" date="2010" name="Science">
        <title>Genomic comparison of the ants Camponotus floridanus and Harpegnathos saltator.</title>
        <authorList>
            <person name="Bonasio R."/>
            <person name="Zhang G."/>
            <person name="Ye C."/>
            <person name="Mutti N.S."/>
            <person name="Fang X."/>
            <person name="Qin N."/>
            <person name="Donahue G."/>
            <person name="Yang P."/>
            <person name="Li Q."/>
            <person name="Li C."/>
            <person name="Zhang P."/>
            <person name="Huang Z."/>
            <person name="Berger S.L."/>
            <person name="Reinberg D."/>
            <person name="Wang J."/>
            <person name="Liebig J."/>
        </authorList>
    </citation>
    <scope>NUCLEOTIDE SEQUENCE [LARGE SCALE GENOMIC DNA]</scope>
    <source>
        <strain evidence="3">C129</strain>
    </source>
</reference>
<evidence type="ECO:0000313" key="2">
    <source>
        <dbReference type="EMBL" id="EFN66462.1"/>
    </source>
</evidence>
<dbReference type="InParanoid" id="E2AJE1"/>
<dbReference type="Proteomes" id="UP000000311">
    <property type="component" value="Unassembled WGS sequence"/>
</dbReference>
<dbReference type="OMA" id="AMETMSE"/>
<dbReference type="EMBL" id="GL439972">
    <property type="protein sequence ID" value="EFN66462.1"/>
    <property type="molecule type" value="Genomic_DNA"/>
</dbReference>
<dbReference type="OrthoDB" id="271862at2759"/>
<organism evidence="3">
    <name type="scientific">Camponotus floridanus</name>
    <name type="common">Florida carpenter ant</name>
    <dbReference type="NCBI Taxonomy" id="104421"/>
    <lineage>
        <taxon>Eukaryota</taxon>
        <taxon>Metazoa</taxon>
        <taxon>Ecdysozoa</taxon>
        <taxon>Arthropoda</taxon>
        <taxon>Hexapoda</taxon>
        <taxon>Insecta</taxon>
        <taxon>Pterygota</taxon>
        <taxon>Neoptera</taxon>
        <taxon>Endopterygota</taxon>
        <taxon>Hymenoptera</taxon>
        <taxon>Apocrita</taxon>
        <taxon>Aculeata</taxon>
        <taxon>Formicoidea</taxon>
        <taxon>Formicidae</taxon>
        <taxon>Formicinae</taxon>
        <taxon>Camponotus</taxon>
    </lineage>
</organism>
<evidence type="ECO:0000256" key="1">
    <source>
        <dbReference type="SAM" id="MobiDB-lite"/>
    </source>
</evidence>
<gene>
    <name evidence="2" type="ORF">EAG_12611</name>
</gene>